<feature type="region of interest" description="Disordered" evidence="4">
    <location>
        <begin position="437"/>
        <end position="458"/>
    </location>
</feature>
<feature type="repeat" description="TPR" evidence="3">
    <location>
        <begin position="163"/>
        <end position="196"/>
    </location>
</feature>
<organism evidence="5 6">
    <name type="scientific">Tetrahymena thermophila (strain SB210)</name>
    <dbReference type="NCBI Taxonomy" id="312017"/>
    <lineage>
        <taxon>Eukaryota</taxon>
        <taxon>Sar</taxon>
        <taxon>Alveolata</taxon>
        <taxon>Ciliophora</taxon>
        <taxon>Intramacronucleata</taxon>
        <taxon>Oligohymenophorea</taxon>
        <taxon>Hymenostomatida</taxon>
        <taxon>Tetrahymenina</taxon>
        <taxon>Tetrahymenidae</taxon>
        <taxon>Tetrahymena</taxon>
    </lineage>
</organism>
<evidence type="ECO:0000256" key="4">
    <source>
        <dbReference type="SAM" id="MobiDB-lite"/>
    </source>
</evidence>
<evidence type="ECO:0000313" key="5">
    <source>
        <dbReference type="EMBL" id="EAR93275.2"/>
    </source>
</evidence>
<keyword evidence="1" id="KW-0677">Repeat</keyword>
<dbReference type="PANTHER" id="PTHR44858">
    <property type="entry name" value="TETRATRICOPEPTIDE REPEAT PROTEIN 6"/>
    <property type="match status" value="1"/>
</dbReference>
<name>Q239S1_TETTS</name>
<dbReference type="InterPro" id="IPR019734">
    <property type="entry name" value="TPR_rpt"/>
</dbReference>
<dbReference type="Gene3D" id="1.25.40.10">
    <property type="entry name" value="Tetratricopeptide repeat domain"/>
    <property type="match status" value="3"/>
</dbReference>
<dbReference type="AlphaFoldDB" id="Q239S1"/>
<dbReference type="Pfam" id="PF14559">
    <property type="entry name" value="TPR_19"/>
    <property type="match status" value="1"/>
</dbReference>
<evidence type="ECO:0000256" key="3">
    <source>
        <dbReference type="PROSITE-ProRule" id="PRU00339"/>
    </source>
</evidence>
<dbReference type="InParanoid" id="Q239S1"/>
<keyword evidence="2 3" id="KW-0802">TPR repeat</keyword>
<dbReference type="KEGG" id="tet:TTHERM_01358390"/>
<dbReference type="PANTHER" id="PTHR44858:SF1">
    <property type="entry name" value="UDP-N-ACETYLGLUCOSAMINE--PEPTIDE N-ACETYLGLUCOSAMINYLTRANSFERASE SPINDLY-RELATED"/>
    <property type="match status" value="1"/>
</dbReference>
<dbReference type="GeneID" id="7841570"/>
<dbReference type="PROSITE" id="PS50005">
    <property type="entry name" value="TPR"/>
    <property type="match status" value="2"/>
</dbReference>
<gene>
    <name evidence="5" type="ORF">TTHERM_01358390</name>
</gene>
<accession>Q239S1</accession>
<dbReference type="SUPFAM" id="SSF48452">
    <property type="entry name" value="TPR-like"/>
    <property type="match status" value="2"/>
</dbReference>
<proteinExistence type="predicted"/>
<dbReference type="Pfam" id="PF13431">
    <property type="entry name" value="TPR_17"/>
    <property type="match status" value="1"/>
</dbReference>
<evidence type="ECO:0000256" key="2">
    <source>
        <dbReference type="ARBA" id="ARBA00022803"/>
    </source>
</evidence>
<dbReference type="InterPro" id="IPR011990">
    <property type="entry name" value="TPR-like_helical_dom_sf"/>
</dbReference>
<dbReference type="SMART" id="SM00028">
    <property type="entry name" value="TPR"/>
    <property type="match status" value="4"/>
</dbReference>
<dbReference type="Proteomes" id="UP000009168">
    <property type="component" value="Unassembled WGS sequence"/>
</dbReference>
<sequence length="458" mass="53246">MDQLLQQAQQRGSEAHQLYHKGKYEESLALYKEMLKTDPKDDLSMLGVADCLLSLKRYDEAKKAYEVFIEQGSNKFKAHGFCNYALCLSKEGENSDTIDSLMDLALKSQSEEFQCIQVLCLVADHFCNKLQLDNGLTEEETQNYLELIRKCIDKIDEIDPLYSDGLVIKGNYYSQIGAEQSAIQAYEELIQLQPNDYRGYYNLALSLTKQGQYQQAINLFLKSDLMNKENKNFALKSAFQTAKKAKSMDLALFIMEKKLQQQPKSSQVYQETVTACILMQKMSAAVMIAQNWTSECPDDIIAWQFLAELTYTSQIYDLAEKAYLNLNRLTEYKDHSFINVLAAINLSRKNYEKSFEYCLKSLEVKYDYPFAFRNLSEFRQHYSKEKFYQFYDDYTSKYPMNTAAQEYINRIKESFPEDVEYLNKKFAENQSLVKKLENKSQETKQNEGCCGGHDHHHH</sequence>
<protein>
    <submittedName>
        <fullName evidence="5">Tetratricopeptide repeat protein</fullName>
    </submittedName>
</protein>
<keyword evidence="6" id="KW-1185">Reference proteome</keyword>
<dbReference type="RefSeq" id="XP_001013520.2">
    <property type="nucleotide sequence ID" value="XM_001013520.2"/>
</dbReference>
<dbReference type="InterPro" id="IPR050498">
    <property type="entry name" value="Ycf3"/>
</dbReference>
<feature type="repeat" description="TPR" evidence="3">
    <location>
        <begin position="197"/>
        <end position="230"/>
    </location>
</feature>
<evidence type="ECO:0000256" key="1">
    <source>
        <dbReference type="ARBA" id="ARBA00022737"/>
    </source>
</evidence>
<evidence type="ECO:0000313" key="6">
    <source>
        <dbReference type="Proteomes" id="UP000009168"/>
    </source>
</evidence>
<dbReference type="HOGENOM" id="CLU_520255_0_0_1"/>
<reference evidence="6" key="1">
    <citation type="journal article" date="2006" name="PLoS Biol.">
        <title>Macronuclear genome sequence of the ciliate Tetrahymena thermophila, a model eukaryote.</title>
        <authorList>
            <person name="Eisen J.A."/>
            <person name="Coyne R.S."/>
            <person name="Wu M."/>
            <person name="Wu D."/>
            <person name="Thiagarajan M."/>
            <person name="Wortman J.R."/>
            <person name="Badger J.H."/>
            <person name="Ren Q."/>
            <person name="Amedeo P."/>
            <person name="Jones K.M."/>
            <person name="Tallon L.J."/>
            <person name="Delcher A.L."/>
            <person name="Salzberg S.L."/>
            <person name="Silva J.C."/>
            <person name="Haas B.J."/>
            <person name="Majoros W.H."/>
            <person name="Farzad M."/>
            <person name="Carlton J.M."/>
            <person name="Smith R.K. Jr."/>
            <person name="Garg J."/>
            <person name="Pearlman R.E."/>
            <person name="Karrer K.M."/>
            <person name="Sun L."/>
            <person name="Manning G."/>
            <person name="Elde N.C."/>
            <person name="Turkewitz A.P."/>
            <person name="Asai D.J."/>
            <person name="Wilkes D.E."/>
            <person name="Wang Y."/>
            <person name="Cai H."/>
            <person name="Collins K."/>
            <person name="Stewart B.A."/>
            <person name="Lee S.R."/>
            <person name="Wilamowska K."/>
            <person name="Weinberg Z."/>
            <person name="Ruzzo W.L."/>
            <person name="Wloga D."/>
            <person name="Gaertig J."/>
            <person name="Frankel J."/>
            <person name="Tsao C.-C."/>
            <person name="Gorovsky M.A."/>
            <person name="Keeling P.J."/>
            <person name="Waller R.F."/>
            <person name="Patron N.J."/>
            <person name="Cherry J.M."/>
            <person name="Stover N.A."/>
            <person name="Krieger C.J."/>
            <person name="del Toro C."/>
            <person name="Ryder H.F."/>
            <person name="Williamson S.C."/>
            <person name="Barbeau R.A."/>
            <person name="Hamilton E.P."/>
            <person name="Orias E."/>
        </authorList>
    </citation>
    <scope>NUCLEOTIDE SEQUENCE [LARGE SCALE GENOMIC DNA]</scope>
    <source>
        <strain evidence="6">SB210</strain>
    </source>
</reference>
<dbReference type="EMBL" id="GG662727">
    <property type="protein sequence ID" value="EAR93275.2"/>
    <property type="molecule type" value="Genomic_DNA"/>
</dbReference>